<comment type="caution">
    <text evidence="1">The sequence shown here is derived from an EMBL/GenBank/DDBJ whole genome shotgun (WGS) entry which is preliminary data.</text>
</comment>
<sequence length="278" mass="30358">MNARPLVTVLLLGLFSLGGCDQGQQTRSASVQRNWLDIPALPIIQEAVFSLAPSFNGQRNPKIMEQVCGLASGELRQEQVNAFLAKQQVDPLQIPTQGSPLSLLVNGDKASQTTACAAHLATTVLSPLDIADIMSSTQQIDSARLNEVLPVKVAEARANADVFALIAAELERRPGLTVSDYRQQAAAMFVRLAPTYLERVKQQLPSANVTYKVMQLDTERFSFNSSTGAYYEYSGEGLVLRQNGIVWYGQGKLLGREYPLRVAYFPESVNSLLAPEAK</sequence>
<dbReference type="EMBL" id="JBIUGF010000040">
    <property type="protein sequence ID" value="MFJ1339262.1"/>
    <property type="molecule type" value="Genomic_DNA"/>
</dbReference>
<keyword evidence="2" id="KW-1185">Reference proteome</keyword>
<accession>A0ACC7M0X7</accession>
<organism evidence="1 2">
    <name type="scientific">Pseudomonas caricapapayae</name>
    <dbReference type="NCBI Taxonomy" id="46678"/>
    <lineage>
        <taxon>Bacteria</taxon>
        <taxon>Pseudomonadati</taxon>
        <taxon>Pseudomonadota</taxon>
        <taxon>Gammaproteobacteria</taxon>
        <taxon>Pseudomonadales</taxon>
        <taxon>Pseudomonadaceae</taxon>
        <taxon>Pseudomonas</taxon>
    </lineage>
</organism>
<reference evidence="1" key="1">
    <citation type="submission" date="2024-10" db="EMBL/GenBank/DDBJ databases">
        <title>Aeromonas and Pseudomonas from the Cagarras Archipelago, Rio de Janeiro, Brazil.</title>
        <authorList>
            <person name="Canellas A.L.B."/>
            <person name="Laport M.S."/>
        </authorList>
    </citation>
    <scope>NUCLEOTIDE SEQUENCE</scope>
    <source>
        <strain evidence="1">ACP-7</strain>
    </source>
</reference>
<proteinExistence type="predicted"/>
<name>A0ACC7M0X7_9PSED</name>
<evidence type="ECO:0000313" key="2">
    <source>
        <dbReference type="Proteomes" id="UP001615411"/>
    </source>
</evidence>
<gene>
    <name evidence="1" type="ORF">ACIKP7_14130</name>
</gene>
<dbReference type="Proteomes" id="UP001615411">
    <property type="component" value="Unassembled WGS sequence"/>
</dbReference>
<evidence type="ECO:0000313" key="1">
    <source>
        <dbReference type="EMBL" id="MFJ1339262.1"/>
    </source>
</evidence>
<protein>
    <submittedName>
        <fullName evidence="1">Uncharacterized protein</fullName>
    </submittedName>
</protein>